<dbReference type="InterPro" id="IPR020904">
    <property type="entry name" value="Sc_DH/Rdtase_CS"/>
</dbReference>
<dbReference type="PANTHER" id="PTHR43391:SF86">
    <property type="entry name" value="SHORT-CHAIN DEHYDROGENASE_REDUCTASE FAMILY PROTEIN"/>
    <property type="match status" value="1"/>
</dbReference>
<sequence length="245" mass="25455">MNAMVEGKVVLVTGASSGIGEATALALSAEGARVAVGARRADRLESLARKAPGEVLALELDVTDQESVRAAAAKTVEHFGALDVLVNNAGVMLSGPIAGADTTEWTRMVETNLLGSMYAVHAALPHLLESKGIVVQVSSTSGRIATASSGVYAATKFGITAFSESLRQEVTTRGVRVVVVEPGFVATELAGHITDPAIQAAARKMAASMRTLQPEDIANAVVYAVTQPEHVAVNEILIRPTDQTQ</sequence>
<organism evidence="5 6">
    <name type="scientific">Actinomadura rugatobispora</name>
    <dbReference type="NCBI Taxonomy" id="1994"/>
    <lineage>
        <taxon>Bacteria</taxon>
        <taxon>Bacillati</taxon>
        <taxon>Actinomycetota</taxon>
        <taxon>Actinomycetes</taxon>
        <taxon>Streptosporangiales</taxon>
        <taxon>Thermomonosporaceae</taxon>
        <taxon>Actinomadura</taxon>
    </lineage>
</organism>
<evidence type="ECO:0000256" key="3">
    <source>
        <dbReference type="RuleBase" id="RU000363"/>
    </source>
</evidence>
<dbReference type="InterPro" id="IPR002347">
    <property type="entry name" value="SDR_fam"/>
</dbReference>
<evidence type="ECO:0000259" key="4">
    <source>
        <dbReference type="SMART" id="SM00822"/>
    </source>
</evidence>
<accession>A0ABW1A2X1</accession>
<dbReference type="Proteomes" id="UP001596074">
    <property type="component" value="Unassembled WGS sequence"/>
</dbReference>
<dbReference type="Gene3D" id="3.40.50.720">
    <property type="entry name" value="NAD(P)-binding Rossmann-like Domain"/>
    <property type="match status" value="1"/>
</dbReference>
<dbReference type="EMBL" id="JBHSON010000046">
    <property type="protein sequence ID" value="MFC5749791.1"/>
    <property type="molecule type" value="Genomic_DNA"/>
</dbReference>
<evidence type="ECO:0000256" key="2">
    <source>
        <dbReference type="ARBA" id="ARBA00023002"/>
    </source>
</evidence>
<name>A0ABW1A2X1_9ACTN</name>
<dbReference type="RefSeq" id="WP_378285516.1">
    <property type="nucleotide sequence ID" value="NZ_JBHSON010000046.1"/>
</dbReference>
<dbReference type="PRINTS" id="PR00081">
    <property type="entry name" value="GDHRDH"/>
</dbReference>
<dbReference type="PROSITE" id="PS00061">
    <property type="entry name" value="ADH_SHORT"/>
    <property type="match status" value="1"/>
</dbReference>
<dbReference type="Pfam" id="PF00106">
    <property type="entry name" value="adh_short"/>
    <property type="match status" value="1"/>
</dbReference>
<feature type="domain" description="Ketoreductase" evidence="4">
    <location>
        <begin position="8"/>
        <end position="188"/>
    </location>
</feature>
<evidence type="ECO:0000313" key="6">
    <source>
        <dbReference type="Proteomes" id="UP001596074"/>
    </source>
</evidence>
<evidence type="ECO:0000313" key="5">
    <source>
        <dbReference type="EMBL" id="MFC5749791.1"/>
    </source>
</evidence>
<comment type="caution">
    <text evidence="5">The sequence shown here is derived from an EMBL/GenBank/DDBJ whole genome shotgun (WGS) entry which is preliminary data.</text>
</comment>
<dbReference type="InterPro" id="IPR036291">
    <property type="entry name" value="NAD(P)-bd_dom_sf"/>
</dbReference>
<dbReference type="SUPFAM" id="SSF51735">
    <property type="entry name" value="NAD(P)-binding Rossmann-fold domains"/>
    <property type="match status" value="1"/>
</dbReference>
<protein>
    <submittedName>
        <fullName evidence="5">SDR family NAD(P)-dependent oxidoreductase</fullName>
    </submittedName>
</protein>
<comment type="similarity">
    <text evidence="1 3">Belongs to the short-chain dehydrogenases/reductases (SDR) family.</text>
</comment>
<keyword evidence="2" id="KW-0560">Oxidoreductase</keyword>
<evidence type="ECO:0000256" key="1">
    <source>
        <dbReference type="ARBA" id="ARBA00006484"/>
    </source>
</evidence>
<proteinExistence type="inferred from homology"/>
<gene>
    <name evidence="5" type="ORF">ACFPZN_29550</name>
</gene>
<dbReference type="PANTHER" id="PTHR43391">
    <property type="entry name" value="RETINOL DEHYDROGENASE-RELATED"/>
    <property type="match status" value="1"/>
</dbReference>
<reference evidence="6" key="1">
    <citation type="journal article" date="2019" name="Int. J. Syst. Evol. Microbiol.">
        <title>The Global Catalogue of Microorganisms (GCM) 10K type strain sequencing project: providing services to taxonomists for standard genome sequencing and annotation.</title>
        <authorList>
            <consortium name="The Broad Institute Genomics Platform"/>
            <consortium name="The Broad Institute Genome Sequencing Center for Infectious Disease"/>
            <person name="Wu L."/>
            <person name="Ma J."/>
        </authorList>
    </citation>
    <scope>NUCLEOTIDE SEQUENCE [LARGE SCALE GENOMIC DNA]</scope>
    <source>
        <strain evidence="6">KCTC 42087</strain>
    </source>
</reference>
<dbReference type="PRINTS" id="PR00080">
    <property type="entry name" value="SDRFAMILY"/>
</dbReference>
<dbReference type="SMART" id="SM00822">
    <property type="entry name" value="PKS_KR"/>
    <property type="match status" value="1"/>
</dbReference>
<dbReference type="InterPro" id="IPR057326">
    <property type="entry name" value="KR_dom"/>
</dbReference>
<keyword evidence="6" id="KW-1185">Reference proteome</keyword>